<evidence type="ECO:0000313" key="5">
    <source>
        <dbReference type="Proteomes" id="UP000326565"/>
    </source>
</evidence>
<evidence type="ECO:0000256" key="2">
    <source>
        <dbReference type="ARBA" id="ARBA00022857"/>
    </source>
</evidence>
<proteinExistence type="inferred from homology"/>
<dbReference type="InterPro" id="IPR036291">
    <property type="entry name" value="NAD(P)-bd_dom_sf"/>
</dbReference>
<dbReference type="FunFam" id="3.40.50.720:FF:000084">
    <property type="entry name" value="Short-chain dehydrogenase reductase"/>
    <property type="match status" value="1"/>
</dbReference>
<dbReference type="PROSITE" id="PS00061">
    <property type="entry name" value="ADH_SHORT"/>
    <property type="match status" value="1"/>
</dbReference>
<accession>A0A5N5WV73</accession>
<protein>
    <recommendedName>
        <fullName evidence="6">Oxidoreductase</fullName>
    </recommendedName>
</protein>
<evidence type="ECO:0000256" key="3">
    <source>
        <dbReference type="ARBA" id="ARBA00023002"/>
    </source>
</evidence>
<evidence type="ECO:0008006" key="6">
    <source>
        <dbReference type="Google" id="ProtNLM"/>
    </source>
</evidence>
<dbReference type="PRINTS" id="PR00080">
    <property type="entry name" value="SDRFAMILY"/>
</dbReference>
<dbReference type="PRINTS" id="PR00081">
    <property type="entry name" value="GDHRDH"/>
</dbReference>
<keyword evidence="3" id="KW-0560">Oxidoreductase</keyword>
<dbReference type="SUPFAM" id="SSF51735">
    <property type="entry name" value="NAD(P)-binding Rossmann-fold domains"/>
    <property type="match status" value="1"/>
</dbReference>
<dbReference type="PANTHER" id="PTHR24321">
    <property type="entry name" value="DEHYDROGENASES, SHORT CHAIN"/>
    <property type="match status" value="1"/>
</dbReference>
<keyword evidence="5" id="KW-1185">Reference proteome</keyword>
<dbReference type="InterPro" id="IPR002347">
    <property type="entry name" value="SDR_fam"/>
</dbReference>
<reference evidence="4 5" key="1">
    <citation type="submission" date="2019-04" db="EMBL/GenBank/DDBJ databases">
        <title>Friends and foes A comparative genomics study of 23 Aspergillus species from section Flavi.</title>
        <authorList>
            <consortium name="DOE Joint Genome Institute"/>
            <person name="Kjaerbolling I."/>
            <person name="Vesth T."/>
            <person name="Frisvad J.C."/>
            <person name="Nybo J.L."/>
            <person name="Theobald S."/>
            <person name="Kildgaard S."/>
            <person name="Isbrandt T."/>
            <person name="Kuo A."/>
            <person name="Sato A."/>
            <person name="Lyhne E.K."/>
            <person name="Kogle M.E."/>
            <person name="Wiebenga A."/>
            <person name="Kun R.S."/>
            <person name="Lubbers R.J."/>
            <person name="Makela M.R."/>
            <person name="Barry K."/>
            <person name="Chovatia M."/>
            <person name="Clum A."/>
            <person name="Daum C."/>
            <person name="Haridas S."/>
            <person name="He G."/>
            <person name="LaButti K."/>
            <person name="Lipzen A."/>
            <person name="Mondo S."/>
            <person name="Riley R."/>
            <person name="Salamov A."/>
            <person name="Simmons B.A."/>
            <person name="Magnuson J.K."/>
            <person name="Henrissat B."/>
            <person name="Mortensen U.H."/>
            <person name="Larsen T.O."/>
            <person name="Devries R.P."/>
            <person name="Grigoriev I.V."/>
            <person name="Machida M."/>
            <person name="Baker S.E."/>
            <person name="Andersen M.R."/>
        </authorList>
    </citation>
    <scope>NUCLEOTIDE SEQUENCE [LARGE SCALE GENOMIC DNA]</scope>
    <source>
        <strain evidence="4 5">CBS 151.66</strain>
    </source>
</reference>
<evidence type="ECO:0000256" key="1">
    <source>
        <dbReference type="ARBA" id="ARBA00006484"/>
    </source>
</evidence>
<dbReference type="GO" id="GO:0016491">
    <property type="term" value="F:oxidoreductase activity"/>
    <property type="evidence" value="ECO:0007669"/>
    <property type="project" value="UniProtKB-KW"/>
</dbReference>
<dbReference type="OrthoDB" id="37659at2759"/>
<dbReference type="CDD" id="cd05233">
    <property type="entry name" value="SDR_c"/>
    <property type="match status" value="1"/>
</dbReference>
<name>A0A5N5WV73_9EURO</name>
<dbReference type="EMBL" id="ML732283">
    <property type="protein sequence ID" value="KAB8071060.1"/>
    <property type="molecule type" value="Genomic_DNA"/>
</dbReference>
<dbReference type="Gene3D" id="3.40.50.720">
    <property type="entry name" value="NAD(P)-binding Rossmann-like Domain"/>
    <property type="match status" value="1"/>
</dbReference>
<dbReference type="AlphaFoldDB" id="A0A5N5WV73"/>
<sequence length="261" mass="27520">MTEPTKSIEGLRIVIAGGASGVGASLAQRLARHGAKVIIGDINATAASNLAASITKSGGTATGLGFDFSQEQSIRALITTGAEAYGGIDGLVNMGADLRPETIGKDGSVLDMDAEVWRRTMDINLIGYALTTKHVLPRLLKQGGAIVNISSVAAWMPEPMWPAYGASKAGVHVLTRHTASSFGPQKVRANAVSLGVIATEPVKVAVREDPEYRRKFVDGSALKRPGELEEATSLVEYLISRESTFITGQTWGINGGVMMRE</sequence>
<dbReference type="InterPro" id="IPR020904">
    <property type="entry name" value="Sc_DH/Rdtase_CS"/>
</dbReference>
<keyword evidence="2" id="KW-0521">NADP</keyword>
<evidence type="ECO:0000313" key="4">
    <source>
        <dbReference type="EMBL" id="KAB8071060.1"/>
    </source>
</evidence>
<dbReference type="Pfam" id="PF13561">
    <property type="entry name" value="adh_short_C2"/>
    <property type="match status" value="1"/>
</dbReference>
<comment type="similarity">
    <text evidence="1">Belongs to the short-chain dehydrogenases/reductases (SDR) family.</text>
</comment>
<organism evidence="4 5">
    <name type="scientific">Aspergillus leporis</name>
    <dbReference type="NCBI Taxonomy" id="41062"/>
    <lineage>
        <taxon>Eukaryota</taxon>
        <taxon>Fungi</taxon>
        <taxon>Dikarya</taxon>
        <taxon>Ascomycota</taxon>
        <taxon>Pezizomycotina</taxon>
        <taxon>Eurotiomycetes</taxon>
        <taxon>Eurotiomycetidae</taxon>
        <taxon>Eurotiales</taxon>
        <taxon>Aspergillaceae</taxon>
        <taxon>Aspergillus</taxon>
        <taxon>Aspergillus subgen. Circumdati</taxon>
    </lineage>
</organism>
<gene>
    <name evidence="4" type="ORF">BDV29DRAFT_159831</name>
</gene>
<dbReference type="Proteomes" id="UP000326565">
    <property type="component" value="Unassembled WGS sequence"/>
</dbReference>
<dbReference type="GO" id="GO:0044550">
    <property type="term" value="P:secondary metabolite biosynthetic process"/>
    <property type="evidence" value="ECO:0007669"/>
    <property type="project" value="UniProtKB-ARBA"/>
</dbReference>
<dbReference type="PANTHER" id="PTHR24321:SF14">
    <property type="entry name" value="SHORT-CHAIN TYPE DEHYDROGENASE_REDUCTASE BLR2146-RELATED"/>
    <property type="match status" value="1"/>
</dbReference>